<sequence>MQKRIADFLFSTRLMAVLFIVYAVAMATGTILDAGQETSPTPYTRELVYEAWWFELIHLLFIVNFVGNIWRFKLWRKEKWSTLVFHLSFILIIFGAAWTRYMGFEGVMPIREGETQNTFLSEKTYLQVFIDGERNGEPMRRKLEPKRLNLSTRLDNSFDWETDFDGKPVTISFAKFIDGAEEGLIEDPDGIAQLKIVEAGDGTRHEHYIEEGQVASIHNVLFALNNPTEGAINIGYDGENYTIKTPFAGSTRVMATQEDFEVVKDSVQELKLRALYQVAGMQFVFPEPVLKGKNGIVEAFPKQKGQQDALFVNIKTPDGEETVGLLGGKGYNNQMVDAEIGDLKFHLAYGSQAVELPFAIKLNDFIAERYPGTTNAYSSYESEITVIDTPEEQFDYEIYMNHVLDHKGYRFFQASFDPDELGTILSVNHDAVGTWITYIGYFLLYLGLMIILFDKGSRFGDLKVRLDKVKAKKAKLSVLAVLFALGGTLNAQEQKVIVENGNTKVVDEQPKDFIPGTATLAEEEEAHQLPTKAEIDSVLMANKVPAEEAAKFGKLVIQDDGGRMMPVNTFSSLLLRKLSRSDKYEGLTADQVFLSMVETPFFWYNVDFIYLKPANDSIRGIIGVPKDQKYVSALDFIDEMGRNKLDPYITSAYQAEVKNSFDKDFIDIAERLGLLNRAVSGEILKIFPLIGDENNKWVSYPELNEAGFKGMDSLYTKQILPLYFSALREGNQTGDFSKADTFIKSIKSFQQKYGSEVMPSEDKIDAEVFYNEHDIFTKLYWMYLLASVFMFVFVIVRIFKDNRFIKSMVGVGAVAILILFGLHTLGLIWRWYISGHAPWSNAYESVLYVGWATMFFGLAFGRKSSLTIASTAFVAGFILWGASMNWLNPAISNLQPVLDSYWLMIHVAVIVGSYGPLTLGMILGLVSLLLILLTNTKNKTRMDLNIRELTIINEMSLTVGLVMLTIGNFLGGQWANESWGRYWGWDPKETWALISIMIYAFVIHMRLVPGLRGKWLFNLMSVLAYGSILMTYFGVNFWLAGLHSYASGDNILNLNRALMIFGGVILFALIAYPKYKKFYKK</sequence>
<keyword evidence="4 6" id="KW-1133">Transmembrane helix</keyword>
<feature type="transmembrane region" description="Helical" evidence="6">
    <location>
        <begin position="951"/>
        <end position="970"/>
    </location>
</feature>
<feature type="transmembrane region" description="Helical" evidence="6">
    <location>
        <begin position="1015"/>
        <end position="1039"/>
    </location>
</feature>
<proteinExistence type="predicted"/>
<feature type="domain" description="Cytochrome c assembly protein" evidence="7">
    <location>
        <begin position="839"/>
        <end position="1043"/>
    </location>
</feature>
<dbReference type="PANTHER" id="PTHR30071:SF1">
    <property type="entry name" value="CYTOCHROME B_B6 PROTEIN-RELATED"/>
    <property type="match status" value="1"/>
</dbReference>
<comment type="subcellular location">
    <subcellularLocation>
        <location evidence="1">Membrane</location>
        <topology evidence="1">Multi-pass membrane protein</topology>
    </subcellularLocation>
</comment>
<dbReference type="InterPro" id="IPR007816">
    <property type="entry name" value="ResB-like_domain"/>
</dbReference>
<gene>
    <name evidence="9" type="primary">ccsA</name>
    <name evidence="9" type="ORF">LLW17_08105</name>
</gene>
<feature type="transmembrane region" description="Helical" evidence="6">
    <location>
        <begin position="868"/>
        <end position="887"/>
    </location>
</feature>
<evidence type="ECO:0000259" key="7">
    <source>
        <dbReference type="Pfam" id="PF01578"/>
    </source>
</evidence>
<keyword evidence="2 6" id="KW-0812">Transmembrane</keyword>
<evidence type="ECO:0000313" key="9">
    <source>
        <dbReference type="EMBL" id="MCC4212677.1"/>
    </source>
</evidence>
<evidence type="ECO:0000256" key="6">
    <source>
        <dbReference type="SAM" id="Phobius"/>
    </source>
</evidence>
<feature type="transmembrane region" description="Helical" evidence="6">
    <location>
        <begin position="990"/>
        <end position="1008"/>
    </location>
</feature>
<feature type="transmembrane region" description="Helical" evidence="6">
    <location>
        <begin position="435"/>
        <end position="453"/>
    </location>
</feature>
<evidence type="ECO:0000256" key="3">
    <source>
        <dbReference type="ARBA" id="ARBA00022748"/>
    </source>
</evidence>
<evidence type="ECO:0000256" key="2">
    <source>
        <dbReference type="ARBA" id="ARBA00022692"/>
    </source>
</evidence>
<feature type="transmembrane region" description="Helical" evidence="6">
    <location>
        <begin position="52"/>
        <end position="70"/>
    </location>
</feature>
<organism evidence="9 10">
    <name type="scientific">Leeuwenhoekiella parthenopeia</name>
    <dbReference type="NCBI Taxonomy" id="2890320"/>
    <lineage>
        <taxon>Bacteria</taxon>
        <taxon>Pseudomonadati</taxon>
        <taxon>Bacteroidota</taxon>
        <taxon>Flavobacteriia</taxon>
        <taxon>Flavobacteriales</taxon>
        <taxon>Flavobacteriaceae</taxon>
        <taxon>Leeuwenhoekiella</taxon>
    </lineage>
</organism>
<keyword evidence="5 6" id="KW-0472">Membrane</keyword>
<evidence type="ECO:0000256" key="5">
    <source>
        <dbReference type="ARBA" id="ARBA00023136"/>
    </source>
</evidence>
<dbReference type="Pfam" id="PF05140">
    <property type="entry name" value="ResB"/>
    <property type="match status" value="1"/>
</dbReference>
<dbReference type="Proteomes" id="UP001197770">
    <property type="component" value="Unassembled WGS sequence"/>
</dbReference>
<evidence type="ECO:0000256" key="4">
    <source>
        <dbReference type="ARBA" id="ARBA00022989"/>
    </source>
</evidence>
<evidence type="ECO:0000259" key="8">
    <source>
        <dbReference type="Pfam" id="PF05140"/>
    </source>
</evidence>
<feature type="transmembrane region" description="Helical" evidence="6">
    <location>
        <begin position="12"/>
        <end position="32"/>
    </location>
</feature>
<keyword evidence="10" id="KW-1185">Reference proteome</keyword>
<feature type="transmembrane region" description="Helical" evidence="6">
    <location>
        <begin position="780"/>
        <end position="799"/>
    </location>
</feature>
<dbReference type="InterPro" id="IPR045062">
    <property type="entry name" value="Cyt_c_biogenesis_CcsA/CcmC"/>
</dbReference>
<feature type="transmembrane region" description="Helical" evidence="6">
    <location>
        <begin position="82"/>
        <end position="101"/>
    </location>
</feature>
<accession>A0ABS8GTY2</accession>
<dbReference type="InterPro" id="IPR002541">
    <property type="entry name" value="Cyt_c_assembly"/>
</dbReference>
<feature type="transmembrane region" description="Helical" evidence="6">
    <location>
        <begin position="811"/>
        <end position="833"/>
    </location>
</feature>
<dbReference type="RefSeq" id="WP_228229752.1">
    <property type="nucleotide sequence ID" value="NZ_JAJGMW010000008.1"/>
</dbReference>
<feature type="transmembrane region" description="Helical" evidence="6">
    <location>
        <begin position="845"/>
        <end position="861"/>
    </location>
</feature>
<dbReference type="PANTHER" id="PTHR30071">
    <property type="entry name" value="HEME EXPORTER PROTEIN C"/>
    <property type="match status" value="1"/>
</dbReference>
<feature type="transmembrane region" description="Helical" evidence="6">
    <location>
        <begin position="1051"/>
        <end position="1072"/>
    </location>
</feature>
<dbReference type="Pfam" id="PF01578">
    <property type="entry name" value="Cytochrom_C_asm"/>
    <property type="match status" value="1"/>
</dbReference>
<name>A0ABS8GTY2_9FLAO</name>
<protein>
    <submittedName>
        <fullName evidence="9">Cytochrome c biogenesis protein CcsA</fullName>
    </submittedName>
</protein>
<feature type="transmembrane region" description="Helical" evidence="6">
    <location>
        <begin position="474"/>
        <end position="491"/>
    </location>
</feature>
<dbReference type="EMBL" id="JAJGMW010000008">
    <property type="protein sequence ID" value="MCC4212677.1"/>
    <property type="molecule type" value="Genomic_DNA"/>
</dbReference>
<evidence type="ECO:0000313" key="10">
    <source>
        <dbReference type="Proteomes" id="UP001197770"/>
    </source>
</evidence>
<feature type="domain" description="ResB-like" evidence="8">
    <location>
        <begin position="348"/>
        <end position="418"/>
    </location>
</feature>
<keyword evidence="3" id="KW-0201">Cytochrome c-type biogenesis</keyword>
<feature type="transmembrane region" description="Helical" evidence="6">
    <location>
        <begin position="907"/>
        <end position="931"/>
    </location>
</feature>
<comment type="caution">
    <text evidence="9">The sequence shown here is derived from an EMBL/GenBank/DDBJ whole genome shotgun (WGS) entry which is preliminary data.</text>
</comment>
<evidence type="ECO:0000256" key="1">
    <source>
        <dbReference type="ARBA" id="ARBA00004141"/>
    </source>
</evidence>
<reference evidence="9 10" key="1">
    <citation type="submission" date="2021-11" db="EMBL/GenBank/DDBJ databases">
        <title>Seasonal and diel survey of microbial diversity of the Tyrrhenian coast.</title>
        <authorList>
            <person name="Gattoni G."/>
            <person name="Corral P."/>
        </authorList>
    </citation>
    <scope>NUCLEOTIDE SEQUENCE [LARGE SCALE GENOMIC DNA]</scope>
    <source>
        <strain evidence="9 10">Mr9</strain>
    </source>
</reference>